<evidence type="ECO:0000313" key="4">
    <source>
        <dbReference type="Proteomes" id="UP000800035"/>
    </source>
</evidence>
<evidence type="ECO:0000256" key="1">
    <source>
        <dbReference type="SAM" id="MobiDB-lite"/>
    </source>
</evidence>
<feature type="region of interest" description="Disordered" evidence="1">
    <location>
        <begin position="192"/>
        <end position="213"/>
    </location>
</feature>
<accession>A0A6A5U986</accession>
<organism evidence="3 4">
    <name type="scientific">Byssothecium circinans</name>
    <dbReference type="NCBI Taxonomy" id="147558"/>
    <lineage>
        <taxon>Eukaryota</taxon>
        <taxon>Fungi</taxon>
        <taxon>Dikarya</taxon>
        <taxon>Ascomycota</taxon>
        <taxon>Pezizomycotina</taxon>
        <taxon>Dothideomycetes</taxon>
        <taxon>Pleosporomycetidae</taxon>
        <taxon>Pleosporales</taxon>
        <taxon>Massarineae</taxon>
        <taxon>Massarinaceae</taxon>
        <taxon>Byssothecium</taxon>
    </lineage>
</organism>
<dbReference type="PANTHER" id="PTHR35043">
    <property type="entry name" value="TRANSCRIPTION FACTOR DOMAIN-CONTAINING PROTEIN"/>
    <property type="match status" value="1"/>
</dbReference>
<reference evidence="3" key="1">
    <citation type="journal article" date="2020" name="Stud. Mycol.">
        <title>101 Dothideomycetes genomes: a test case for predicting lifestyles and emergence of pathogens.</title>
        <authorList>
            <person name="Haridas S."/>
            <person name="Albert R."/>
            <person name="Binder M."/>
            <person name="Bloem J."/>
            <person name="Labutti K."/>
            <person name="Salamov A."/>
            <person name="Andreopoulos B."/>
            <person name="Baker S."/>
            <person name="Barry K."/>
            <person name="Bills G."/>
            <person name="Bluhm B."/>
            <person name="Cannon C."/>
            <person name="Castanera R."/>
            <person name="Culley D."/>
            <person name="Daum C."/>
            <person name="Ezra D."/>
            <person name="Gonzalez J."/>
            <person name="Henrissat B."/>
            <person name="Kuo A."/>
            <person name="Liang C."/>
            <person name="Lipzen A."/>
            <person name="Lutzoni F."/>
            <person name="Magnuson J."/>
            <person name="Mondo S."/>
            <person name="Nolan M."/>
            <person name="Ohm R."/>
            <person name="Pangilinan J."/>
            <person name="Park H.-J."/>
            <person name="Ramirez L."/>
            <person name="Alfaro M."/>
            <person name="Sun H."/>
            <person name="Tritt A."/>
            <person name="Yoshinaga Y."/>
            <person name="Zwiers L.-H."/>
            <person name="Turgeon B."/>
            <person name="Goodwin S."/>
            <person name="Spatafora J."/>
            <person name="Crous P."/>
            <person name="Grigoriev I."/>
        </authorList>
    </citation>
    <scope>NUCLEOTIDE SEQUENCE</scope>
    <source>
        <strain evidence="3">CBS 675.92</strain>
    </source>
</reference>
<protein>
    <submittedName>
        <fullName evidence="3">Uncharacterized protein</fullName>
    </submittedName>
</protein>
<keyword evidence="4" id="KW-1185">Reference proteome</keyword>
<keyword evidence="2" id="KW-0812">Transmembrane</keyword>
<dbReference type="OrthoDB" id="3061561at2759"/>
<keyword evidence="2" id="KW-1133">Transmembrane helix</keyword>
<evidence type="ECO:0000313" key="3">
    <source>
        <dbReference type="EMBL" id="KAF1960890.1"/>
    </source>
</evidence>
<dbReference type="PANTHER" id="PTHR35043:SF7">
    <property type="entry name" value="TRANSCRIPTION FACTOR DOMAIN-CONTAINING PROTEIN"/>
    <property type="match status" value="1"/>
</dbReference>
<feature type="transmembrane region" description="Helical" evidence="2">
    <location>
        <begin position="70"/>
        <end position="87"/>
    </location>
</feature>
<sequence length="313" mass="34663">MGAVVVIPYPLFQKYYHDTRVMLSLVYLALFSAPSLAFSPQSRSNGTTNSKTADSQFVGWKGTPQVRGTFDLLLSCLTTLSLCAWTAYHPNVFTTQNEWRRLGKRVVWMSIAVLIPEVVLWCAWEQWWASKKLRDAVQALGEKAFNGTGGKIDDLIDRDDGEDCRGCREAERQGRYSRDYGLDILFAQGDAASDTESGHTEQVESSSPSKSNSFRIFKPSTWRKSGTNDVEKLTLPTPTWTHEQAFFATSGGFAVDTSSFYPLPTLTLTPSALQFLASHGLLPTTTPATVSDKSKADYVAKVLVCVQAGWFLV</sequence>
<gene>
    <name evidence="3" type="ORF">CC80DRAFT_266608</name>
</gene>
<dbReference type="AlphaFoldDB" id="A0A6A5U986"/>
<feature type="compositionally biased region" description="Polar residues" evidence="1">
    <location>
        <begin position="203"/>
        <end position="213"/>
    </location>
</feature>
<name>A0A6A5U986_9PLEO</name>
<evidence type="ECO:0000256" key="2">
    <source>
        <dbReference type="SAM" id="Phobius"/>
    </source>
</evidence>
<dbReference type="EMBL" id="ML976982">
    <property type="protein sequence ID" value="KAF1960890.1"/>
    <property type="molecule type" value="Genomic_DNA"/>
</dbReference>
<feature type="transmembrane region" description="Helical" evidence="2">
    <location>
        <begin position="107"/>
        <end position="124"/>
    </location>
</feature>
<proteinExistence type="predicted"/>
<feature type="transmembrane region" description="Helical" evidence="2">
    <location>
        <begin position="20"/>
        <end position="38"/>
    </location>
</feature>
<dbReference type="Proteomes" id="UP000800035">
    <property type="component" value="Unassembled WGS sequence"/>
</dbReference>
<keyword evidence="2" id="KW-0472">Membrane</keyword>